<dbReference type="PRINTS" id="PR00019">
    <property type="entry name" value="LEURICHRPT"/>
</dbReference>
<evidence type="ECO:0000313" key="15">
    <source>
        <dbReference type="Proteomes" id="UP000029981"/>
    </source>
</evidence>
<dbReference type="PANTHER" id="PTHR48052">
    <property type="entry name" value="UNNAMED PRODUCT"/>
    <property type="match status" value="1"/>
</dbReference>
<dbReference type="Pfam" id="PF13855">
    <property type="entry name" value="LRR_8"/>
    <property type="match status" value="2"/>
</dbReference>
<evidence type="ECO:0000256" key="6">
    <source>
        <dbReference type="ARBA" id="ARBA00022729"/>
    </source>
</evidence>
<dbReference type="KEGG" id="csv:101218406"/>
<dbReference type="InterPro" id="IPR003591">
    <property type="entry name" value="Leu-rich_rpt_typical-subtyp"/>
</dbReference>
<proteinExistence type="inferred from homology"/>
<protein>
    <recommendedName>
        <fullName evidence="13">Leucine-rich repeat-containing N-terminal plant-type domain-containing protein</fullName>
    </recommendedName>
</protein>
<evidence type="ECO:0000256" key="2">
    <source>
        <dbReference type="ARBA" id="ARBA00009592"/>
    </source>
</evidence>
<evidence type="ECO:0000259" key="13">
    <source>
        <dbReference type="Pfam" id="PF08263"/>
    </source>
</evidence>
<evidence type="ECO:0000313" key="14">
    <source>
        <dbReference type="EMBL" id="KGN49767.1"/>
    </source>
</evidence>
<evidence type="ECO:0000256" key="1">
    <source>
        <dbReference type="ARBA" id="ARBA00004251"/>
    </source>
</evidence>
<evidence type="ECO:0000256" key="8">
    <source>
        <dbReference type="ARBA" id="ARBA00022989"/>
    </source>
</evidence>
<dbReference type="EMBL" id="CM002926">
    <property type="protein sequence ID" value="KGN49767.1"/>
    <property type="molecule type" value="Genomic_DNA"/>
</dbReference>
<feature type="domain" description="Leucine-rich repeat-containing N-terminal plant-type" evidence="13">
    <location>
        <begin position="31"/>
        <end position="69"/>
    </location>
</feature>
<dbReference type="AlphaFoldDB" id="A0A0A0KMX1"/>
<dbReference type="GO" id="GO:0005886">
    <property type="term" value="C:plasma membrane"/>
    <property type="evidence" value="ECO:0007669"/>
    <property type="project" value="UniProtKB-SubCell"/>
</dbReference>
<keyword evidence="9 12" id="KW-0472">Membrane</keyword>
<dbReference type="FunFam" id="3.80.10.10:FF:000213">
    <property type="entry name" value="Tyrosine-sulfated glycopeptide receptor 1"/>
    <property type="match status" value="1"/>
</dbReference>
<reference evidence="14 15" key="4">
    <citation type="journal article" date="2011" name="BMC Genomics">
        <title>RNA-Seq improves annotation of protein-coding genes in the cucumber genome.</title>
        <authorList>
            <person name="Li Z."/>
            <person name="Zhang Z."/>
            <person name="Yan P."/>
            <person name="Huang S."/>
            <person name="Fei Z."/>
            <person name="Lin K."/>
        </authorList>
    </citation>
    <scope>NUCLEOTIDE SEQUENCE [LARGE SCALE GENOMIC DNA]</scope>
    <source>
        <strain evidence="15">cv. 9930</strain>
    </source>
</reference>
<evidence type="ECO:0000256" key="10">
    <source>
        <dbReference type="ARBA" id="ARBA00023170"/>
    </source>
</evidence>
<keyword evidence="3" id="KW-1003">Cell membrane</keyword>
<dbReference type="OrthoDB" id="676979at2759"/>
<dbReference type="Pfam" id="PF00560">
    <property type="entry name" value="LRR_1"/>
    <property type="match status" value="6"/>
</dbReference>
<evidence type="ECO:0000256" key="5">
    <source>
        <dbReference type="ARBA" id="ARBA00022692"/>
    </source>
</evidence>
<evidence type="ECO:0000256" key="9">
    <source>
        <dbReference type="ARBA" id="ARBA00023136"/>
    </source>
</evidence>
<reference evidence="14 15" key="2">
    <citation type="journal article" date="2009" name="PLoS ONE">
        <title>An integrated genetic and cytogenetic map of the cucumber genome.</title>
        <authorList>
            <person name="Ren Y."/>
            <person name="Zhang Z."/>
            <person name="Liu J."/>
            <person name="Staub J.E."/>
            <person name="Han Y."/>
            <person name="Cheng Z."/>
            <person name="Li X."/>
            <person name="Lu J."/>
            <person name="Miao H."/>
            <person name="Kang H."/>
            <person name="Xie B."/>
            <person name="Gu X."/>
            <person name="Wang X."/>
            <person name="Du Y."/>
            <person name="Jin W."/>
            <person name="Huang S."/>
        </authorList>
    </citation>
    <scope>NUCLEOTIDE SEQUENCE [LARGE SCALE GENOMIC DNA]</scope>
    <source>
        <strain evidence="15">cv. 9930</strain>
    </source>
</reference>
<accession>A0A0A0KMX1</accession>
<name>A0A0A0KMX1_CUCSA</name>
<keyword evidence="5 12" id="KW-0812">Transmembrane</keyword>
<dbReference type="Proteomes" id="UP000029981">
    <property type="component" value="Chromosome 5"/>
</dbReference>
<keyword evidence="4" id="KW-0433">Leucine-rich repeat</keyword>
<dbReference type="SMART" id="SM00369">
    <property type="entry name" value="LRR_TYP"/>
    <property type="match status" value="5"/>
</dbReference>
<keyword evidence="8 12" id="KW-1133">Transmembrane helix</keyword>
<dbReference type="STRING" id="3659.A0A0A0KMX1"/>
<keyword evidence="10" id="KW-0675">Receptor</keyword>
<reference evidence="14 15" key="1">
    <citation type="journal article" date="2009" name="Nat. Genet.">
        <title>The genome of the cucumber, Cucumis sativus L.</title>
        <authorList>
            <person name="Huang S."/>
            <person name="Li R."/>
            <person name="Zhang Z."/>
            <person name="Li L."/>
            <person name="Gu X."/>
            <person name="Fan W."/>
            <person name="Lucas W.J."/>
            <person name="Wang X."/>
            <person name="Xie B."/>
            <person name="Ni P."/>
            <person name="Ren Y."/>
            <person name="Zhu H."/>
            <person name="Li J."/>
            <person name="Lin K."/>
            <person name="Jin W."/>
            <person name="Fei Z."/>
            <person name="Li G."/>
            <person name="Staub J."/>
            <person name="Kilian A."/>
            <person name="van der Vossen E.A."/>
            <person name="Wu Y."/>
            <person name="Guo J."/>
            <person name="He J."/>
            <person name="Jia Z."/>
            <person name="Ren Y."/>
            <person name="Tian G."/>
            <person name="Lu Y."/>
            <person name="Ruan J."/>
            <person name="Qian W."/>
            <person name="Wang M."/>
            <person name="Huang Q."/>
            <person name="Li B."/>
            <person name="Xuan Z."/>
            <person name="Cao J."/>
            <person name="Asan"/>
            <person name="Wu Z."/>
            <person name="Zhang J."/>
            <person name="Cai Q."/>
            <person name="Bai Y."/>
            <person name="Zhao B."/>
            <person name="Han Y."/>
            <person name="Li Y."/>
            <person name="Li X."/>
            <person name="Wang S."/>
            <person name="Shi Q."/>
            <person name="Liu S."/>
            <person name="Cho W.K."/>
            <person name="Kim J.Y."/>
            <person name="Xu Y."/>
            <person name="Heller-Uszynska K."/>
            <person name="Miao H."/>
            <person name="Cheng Z."/>
            <person name="Zhang S."/>
            <person name="Wu J."/>
            <person name="Yang Y."/>
            <person name="Kang H."/>
            <person name="Li M."/>
            <person name="Liang H."/>
            <person name="Ren X."/>
            <person name="Shi Z."/>
            <person name="Wen M."/>
            <person name="Jian M."/>
            <person name="Yang H."/>
            <person name="Zhang G."/>
            <person name="Yang Z."/>
            <person name="Chen R."/>
            <person name="Liu S."/>
            <person name="Li J."/>
            <person name="Ma L."/>
            <person name="Liu H."/>
            <person name="Zhou Y."/>
            <person name="Zhao J."/>
            <person name="Fang X."/>
            <person name="Li G."/>
            <person name="Fang L."/>
            <person name="Li Y."/>
            <person name="Liu D."/>
            <person name="Zheng H."/>
            <person name="Zhang Y."/>
            <person name="Qin N."/>
            <person name="Li Z."/>
            <person name="Yang G."/>
            <person name="Yang S."/>
            <person name="Bolund L."/>
            <person name="Kristiansen K."/>
            <person name="Zheng H."/>
            <person name="Li S."/>
            <person name="Zhang X."/>
            <person name="Yang H."/>
            <person name="Wang J."/>
            <person name="Sun R."/>
            <person name="Zhang B."/>
            <person name="Jiang S."/>
            <person name="Wang J."/>
            <person name="Du Y."/>
            <person name="Li S."/>
        </authorList>
    </citation>
    <scope>NUCLEOTIDE SEQUENCE [LARGE SCALE GENOMIC DNA]</scope>
    <source>
        <strain evidence="15">cv. 9930</strain>
    </source>
</reference>
<dbReference type="PANTHER" id="PTHR48052:SF70">
    <property type="entry name" value="PHYTOSULFOKINE RECEPTOR 1-LIKE"/>
    <property type="match status" value="1"/>
</dbReference>
<dbReference type="eggNOG" id="ENOG502R28J">
    <property type="taxonomic scope" value="Eukaryota"/>
</dbReference>
<evidence type="ECO:0000256" key="3">
    <source>
        <dbReference type="ARBA" id="ARBA00022475"/>
    </source>
</evidence>
<dbReference type="InterPro" id="IPR001611">
    <property type="entry name" value="Leu-rich_rpt"/>
</dbReference>
<evidence type="ECO:0000256" key="12">
    <source>
        <dbReference type="SAM" id="Phobius"/>
    </source>
</evidence>
<comment type="similarity">
    <text evidence="2">Belongs to the RLP family.</text>
</comment>
<dbReference type="FunFam" id="3.80.10.10:FF:000095">
    <property type="entry name" value="LRR receptor-like serine/threonine-protein kinase GSO1"/>
    <property type="match status" value="1"/>
</dbReference>
<keyword evidence="11" id="KW-0325">Glycoprotein</keyword>
<dbReference type="InterPro" id="IPR032675">
    <property type="entry name" value="LRR_dom_sf"/>
</dbReference>
<dbReference type="Pfam" id="PF08263">
    <property type="entry name" value="LRRNT_2"/>
    <property type="match status" value="1"/>
</dbReference>
<keyword evidence="7" id="KW-0677">Repeat</keyword>
<feature type="transmembrane region" description="Helical" evidence="12">
    <location>
        <begin position="677"/>
        <end position="699"/>
    </location>
</feature>
<reference evidence="14 15" key="3">
    <citation type="journal article" date="2010" name="BMC Genomics">
        <title>Transcriptome sequencing and comparative analysis of cucumber flowers with different sex types.</title>
        <authorList>
            <person name="Guo S."/>
            <person name="Zheng Y."/>
            <person name="Joung J.G."/>
            <person name="Liu S."/>
            <person name="Zhang Z."/>
            <person name="Crasta O.R."/>
            <person name="Sobral B.W."/>
            <person name="Xu Y."/>
            <person name="Huang S."/>
            <person name="Fei Z."/>
        </authorList>
    </citation>
    <scope>NUCLEOTIDE SEQUENCE [LARGE SCALE GENOMIC DNA]</scope>
    <source>
        <strain evidence="15">cv. 9930</strain>
    </source>
</reference>
<dbReference type="Gene3D" id="3.80.10.10">
    <property type="entry name" value="Ribonuclease Inhibitor"/>
    <property type="match status" value="2"/>
</dbReference>
<dbReference type="OMA" id="INCEMSS"/>
<evidence type="ECO:0000256" key="11">
    <source>
        <dbReference type="ARBA" id="ARBA00023180"/>
    </source>
</evidence>
<dbReference type="Gramene" id="KGN49767">
    <property type="protein sequence ID" value="KGN49767"/>
    <property type="gene ID" value="Csa_5G114640"/>
</dbReference>
<comment type="subcellular location">
    <subcellularLocation>
        <location evidence="1">Cell membrane</location>
        <topology evidence="1">Single-pass type I membrane protein</topology>
    </subcellularLocation>
</comment>
<sequence length="708" mass="78108">MGITILFFFRFLCCCFFFYAQVFISIDAKCHPDDLKALKSFVDRLHTSVQGWDYGSSSDCCSWKGVTCSNPPALKFNDSNVFSRVVGLELPGERLRGNVSPSLGDLVKLKTLNLSDNFLTNSFPPNLFSLQNLEVVDISSNEFYGYAPLNITSPSITFLDISKNKLIGEVDPGFCHIPKQIQTLQLSSNRLHGKVLPGFGNCSFLEELSLASNFLSGDLPQDLFAMSKLKVLDLSDNAFSGELSFQLGNLSNLLYLDISFNQFSRLLPDVFFNLRTLEQFAASSNNFTGVLPVSLGNSPSITTLSLDNNSFSGSIDVINCSAMVRLASLNLGSNHFIGQIGSLSSCSQLRVVNLGKNRLDGDFPESFKNLRSLSHISISRNGIRNLSAALTALQHCKNLTVLILTFNFHGEMMPTNLNFRFENTRLFVIANCRLTGSMPQWLSSSTKLQILDVSWNSLSGEIPSSIADLQYLFYLDLSNNSFSGSIPRSFTQFHSLVNLSNSLKGEIFEGFSFFSRRSQSAGRQYKQLLGFPPLVDLSYNELSGTIWPEFGNLKDLHVLDLSNNKLTGEIPSTVAKLMVLEFLDLSYNNLRGRIPSSLANLNFLSTFNVSYNHLEGPIPSAGQFHTFPNSCFVGNDGLCGFQTVACKEEFGPTNEEKAIGEDEDVDESLGSLMKVPLGVGAAVGFVSTAAVCFFSGMVFPRERKWEVQ</sequence>
<dbReference type="SUPFAM" id="SSF52058">
    <property type="entry name" value="L domain-like"/>
    <property type="match status" value="3"/>
</dbReference>
<evidence type="ECO:0000256" key="4">
    <source>
        <dbReference type="ARBA" id="ARBA00022614"/>
    </source>
</evidence>
<dbReference type="InterPro" id="IPR013210">
    <property type="entry name" value="LRR_N_plant-typ"/>
</dbReference>
<keyword evidence="15" id="KW-1185">Reference proteome</keyword>
<organism evidence="14 15">
    <name type="scientific">Cucumis sativus</name>
    <name type="common">Cucumber</name>
    <dbReference type="NCBI Taxonomy" id="3659"/>
    <lineage>
        <taxon>Eukaryota</taxon>
        <taxon>Viridiplantae</taxon>
        <taxon>Streptophyta</taxon>
        <taxon>Embryophyta</taxon>
        <taxon>Tracheophyta</taxon>
        <taxon>Spermatophyta</taxon>
        <taxon>Magnoliopsida</taxon>
        <taxon>eudicotyledons</taxon>
        <taxon>Gunneridae</taxon>
        <taxon>Pentapetalae</taxon>
        <taxon>rosids</taxon>
        <taxon>fabids</taxon>
        <taxon>Cucurbitales</taxon>
        <taxon>Cucurbitaceae</taxon>
        <taxon>Benincaseae</taxon>
        <taxon>Cucumis</taxon>
    </lineage>
</organism>
<evidence type="ECO:0000256" key="7">
    <source>
        <dbReference type="ARBA" id="ARBA00022737"/>
    </source>
</evidence>
<gene>
    <name evidence="14" type="ORF">Csa_5G114640</name>
</gene>
<keyword evidence="6" id="KW-0732">Signal</keyword>